<evidence type="ECO:0000313" key="2">
    <source>
        <dbReference type="EMBL" id="KAK8880522.1"/>
    </source>
</evidence>
<dbReference type="InterPro" id="IPR009057">
    <property type="entry name" value="Homeodomain-like_sf"/>
</dbReference>
<dbReference type="PANTHER" id="PTHR19303:SF57">
    <property type="entry name" value="HTH CENPB-TYPE DOMAIN-CONTAINING PROTEIN"/>
    <property type="match status" value="1"/>
</dbReference>
<dbReference type="SUPFAM" id="SSF46689">
    <property type="entry name" value="Homeodomain-like"/>
    <property type="match status" value="1"/>
</dbReference>
<sequence>MKKLYASPTFSASKIDNIKKIIARYDGELCSNMQEANIIVLDQITYGIKFSRDYEKIKAKLIISYLCLQNMDFELMNPFTYKTSQKFLQNTYLRNKTFSFINTSDKTTKACTNIINSLDGKVVNENADYYLSELKEPCQGKTIISISWLYALQFSSCYLQPFLFIIEKKRNNEKEIHIEKKRNKVIKISTEKKTKSKSKSVLPFLCGFPPSINNITKIDDSKISLPKEISVSTDAFHNATNNEASIDAFLNATNNEASIDAFHNATNNEASIDAFHNATNNEASIDAFLNATNNEASIDAFHNATNNEASIDAFLNATNNEAYKFTYDPIFISKAYHIKTQHKYSYTVLKEEMTYLYPSLKNESFDRFKDACKFCFSQLKAKKNMNVQFSKDTYSAFNSRIKEISEDLKRSDFDMMNKVQCGFFERKGPWCETEARHLKYVLIEGCHTGLIFTKEGFIDWVKIASFVPERTGKSIYDKYRTMVKNNEIEEIVNKYDNHPDSDKRFYKILHKALNSHQEKLIFNEIIESINKGEIIRVSDISIMARRMFYSPLSLATKAVVFSYLEKKQWPFDAQGDIDIDSFDEEVLKLIPFAKKDPIKLMKEYNIKEFNASLSWTYKFIHRNGLSFKKAHYERRGIINADEVDRYLEEVADAIITYGEQCVLNMDETCVNTFNPPDKGIAIRGKDTVNKVQIENYNKKEGTTYIGTISKDPNTRFPLCIIAAGTTQQCEKKFSIKKSADYCLHSKNGWTTKKVMIDYLNWLADQMEHKPFALILDVFRAHMDKTVQDEANRLNIKLIYVPSWGTGRFQPLDRSVYGAVKNKLKTKNVLSGNFKKRHSEIHQQMDEIWNDLTEKIIKTAWDIPNLNQYLYHDGDDPKDEDYIQ</sequence>
<dbReference type="Proteomes" id="UP001470230">
    <property type="component" value="Unassembled WGS sequence"/>
</dbReference>
<evidence type="ECO:0000313" key="3">
    <source>
        <dbReference type="Proteomes" id="UP001470230"/>
    </source>
</evidence>
<organism evidence="2 3">
    <name type="scientific">Tritrichomonas musculus</name>
    <dbReference type="NCBI Taxonomy" id="1915356"/>
    <lineage>
        <taxon>Eukaryota</taxon>
        <taxon>Metamonada</taxon>
        <taxon>Parabasalia</taxon>
        <taxon>Tritrichomonadida</taxon>
        <taxon>Tritrichomonadidae</taxon>
        <taxon>Tritrichomonas</taxon>
    </lineage>
</organism>
<dbReference type="EMBL" id="JAPFFF010000010">
    <property type="protein sequence ID" value="KAK8880522.1"/>
    <property type="molecule type" value="Genomic_DNA"/>
</dbReference>
<dbReference type="Gene3D" id="1.10.10.60">
    <property type="entry name" value="Homeodomain-like"/>
    <property type="match status" value="1"/>
</dbReference>
<reference evidence="2 3" key="1">
    <citation type="submission" date="2024-04" db="EMBL/GenBank/DDBJ databases">
        <title>Tritrichomonas musculus Genome.</title>
        <authorList>
            <person name="Alves-Ferreira E."/>
            <person name="Grigg M."/>
            <person name="Lorenzi H."/>
            <person name="Galac M."/>
        </authorList>
    </citation>
    <scope>NUCLEOTIDE SEQUENCE [LARGE SCALE GENOMIC DNA]</scope>
    <source>
        <strain evidence="2 3">EAF2021</strain>
    </source>
</reference>
<dbReference type="InterPro" id="IPR001005">
    <property type="entry name" value="SANT/Myb"/>
</dbReference>
<dbReference type="InterPro" id="IPR050863">
    <property type="entry name" value="CenT-Element_Derived"/>
</dbReference>
<accession>A0ABR2JNV7</accession>
<feature type="domain" description="DDE-1" evidence="1">
    <location>
        <begin position="702"/>
        <end position="826"/>
    </location>
</feature>
<dbReference type="PANTHER" id="PTHR19303">
    <property type="entry name" value="TRANSPOSON"/>
    <property type="match status" value="1"/>
</dbReference>
<dbReference type="InterPro" id="IPR004875">
    <property type="entry name" value="DDE_SF_endonuclease_dom"/>
</dbReference>
<name>A0ABR2JNV7_9EUKA</name>
<comment type="caution">
    <text evidence="2">The sequence shown here is derived from an EMBL/GenBank/DDBJ whole genome shotgun (WGS) entry which is preliminary data.</text>
</comment>
<evidence type="ECO:0000259" key="1">
    <source>
        <dbReference type="Pfam" id="PF03184"/>
    </source>
</evidence>
<keyword evidence="3" id="KW-1185">Reference proteome</keyword>
<protein>
    <recommendedName>
        <fullName evidence="1">DDE-1 domain-containing protein</fullName>
    </recommendedName>
</protein>
<dbReference type="CDD" id="cd00167">
    <property type="entry name" value="SANT"/>
    <property type="match status" value="1"/>
</dbReference>
<dbReference type="Pfam" id="PF03184">
    <property type="entry name" value="DDE_1"/>
    <property type="match status" value="1"/>
</dbReference>
<dbReference type="Gene3D" id="3.30.420.10">
    <property type="entry name" value="Ribonuclease H-like superfamily/Ribonuclease H"/>
    <property type="match status" value="1"/>
</dbReference>
<proteinExistence type="predicted"/>
<gene>
    <name evidence="2" type="ORF">M9Y10_003200</name>
</gene>
<dbReference type="InterPro" id="IPR036397">
    <property type="entry name" value="RNaseH_sf"/>
</dbReference>